<feature type="transmembrane region" description="Helical" evidence="6">
    <location>
        <begin position="82"/>
        <end position="102"/>
    </location>
</feature>
<feature type="transmembrane region" description="Helical" evidence="6">
    <location>
        <begin position="353"/>
        <end position="374"/>
    </location>
</feature>
<dbReference type="InterPro" id="IPR036259">
    <property type="entry name" value="MFS_trans_sf"/>
</dbReference>
<evidence type="ECO:0000256" key="1">
    <source>
        <dbReference type="ARBA" id="ARBA00004141"/>
    </source>
</evidence>
<organism evidence="7 8">
    <name type="scientific">Bionectria ochroleuca</name>
    <name type="common">Gliocladium roseum</name>
    <dbReference type="NCBI Taxonomy" id="29856"/>
    <lineage>
        <taxon>Eukaryota</taxon>
        <taxon>Fungi</taxon>
        <taxon>Dikarya</taxon>
        <taxon>Ascomycota</taxon>
        <taxon>Pezizomycotina</taxon>
        <taxon>Sordariomycetes</taxon>
        <taxon>Hypocreomycetidae</taxon>
        <taxon>Hypocreales</taxon>
        <taxon>Bionectriaceae</taxon>
        <taxon>Clonostachys</taxon>
    </lineage>
</organism>
<dbReference type="Gene3D" id="1.20.1250.20">
    <property type="entry name" value="MFS general substrate transporter like domains"/>
    <property type="match status" value="2"/>
</dbReference>
<feature type="transmembrane region" description="Helical" evidence="6">
    <location>
        <begin position="381"/>
        <end position="403"/>
    </location>
</feature>
<dbReference type="PANTHER" id="PTHR43791">
    <property type="entry name" value="PERMEASE-RELATED"/>
    <property type="match status" value="1"/>
</dbReference>
<evidence type="ECO:0000313" key="8">
    <source>
        <dbReference type="Proteomes" id="UP000766486"/>
    </source>
</evidence>
<evidence type="ECO:0000256" key="2">
    <source>
        <dbReference type="ARBA" id="ARBA00022448"/>
    </source>
</evidence>
<protein>
    <recommendedName>
        <fullName evidence="9">Major facilitator superfamily (MFS) profile domain-containing protein</fullName>
    </recommendedName>
</protein>
<feature type="transmembrane region" description="Helical" evidence="6">
    <location>
        <begin position="432"/>
        <end position="455"/>
    </location>
</feature>
<name>A0ABY6UDK2_BIOOC</name>
<evidence type="ECO:0000256" key="3">
    <source>
        <dbReference type="ARBA" id="ARBA00022692"/>
    </source>
</evidence>
<keyword evidence="2" id="KW-0813">Transport</keyword>
<feature type="transmembrane region" description="Helical" evidence="6">
    <location>
        <begin position="171"/>
        <end position="190"/>
    </location>
</feature>
<accession>A0ABY6UDK2</accession>
<keyword evidence="5 6" id="KW-0472">Membrane</keyword>
<reference evidence="7 8" key="1">
    <citation type="submission" date="2019-06" db="EMBL/GenBank/DDBJ databases">
        <authorList>
            <person name="Broberg M."/>
        </authorList>
    </citation>
    <scope>NUCLEOTIDE SEQUENCE [LARGE SCALE GENOMIC DNA]</scope>
</reference>
<feature type="transmembrane region" description="Helical" evidence="6">
    <location>
        <begin position="328"/>
        <end position="347"/>
    </location>
</feature>
<evidence type="ECO:0000256" key="6">
    <source>
        <dbReference type="SAM" id="Phobius"/>
    </source>
</evidence>
<dbReference type="PANTHER" id="PTHR43791:SF75">
    <property type="entry name" value="TRANSPORTER, PUTATIVE (AFU_ORTHOLOGUE AFUA_2G00110)-RELATED"/>
    <property type="match status" value="1"/>
</dbReference>
<gene>
    <name evidence="7" type="ORF">CLO192961_LOCUS225288</name>
</gene>
<dbReference type="InterPro" id="IPR011701">
    <property type="entry name" value="MFS"/>
</dbReference>
<keyword evidence="3 6" id="KW-0812">Transmembrane</keyword>
<keyword evidence="8" id="KW-1185">Reference proteome</keyword>
<evidence type="ECO:0000313" key="7">
    <source>
        <dbReference type="EMBL" id="VUC28123.1"/>
    </source>
</evidence>
<dbReference type="Proteomes" id="UP000766486">
    <property type="component" value="Unassembled WGS sequence"/>
</dbReference>
<evidence type="ECO:0008006" key="9">
    <source>
        <dbReference type="Google" id="ProtNLM"/>
    </source>
</evidence>
<feature type="transmembrane region" description="Helical" evidence="6">
    <location>
        <begin position="225"/>
        <end position="243"/>
    </location>
</feature>
<proteinExistence type="predicted"/>
<dbReference type="EMBL" id="CABFNS010000780">
    <property type="protein sequence ID" value="VUC28123.1"/>
    <property type="molecule type" value="Genomic_DNA"/>
</dbReference>
<dbReference type="Pfam" id="PF07690">
    <property type="entry name" value="MFS_1"/>
    <property type="match status" value="2"/>
</dbReference>
<keyword evidence="4 6" id="KW-1133">Transmembrane helix</keyword>
<evidence type="ECO:0000256" key="4">
    <source>
        <dbReference type="ARBA" id="ARBA00022989"/>
    </source>
</evidence>
<comment type="caution">
    <text evidence="7">The sequence shown here is derived from an EMBL/GenBank/DDBJ whole genome shotgun (WGS) entry which is preliminary data.</text>
</comment>
<feature type="transmembrane region" description="Helical" evidence="6">
    <location>
        <begin position="109"/>
        <end position="128"/>
    </location>
</feature>
<evidence type="ECO:0000256" key="5">
    <source>
        <dbReference type="ARBA" id="ARBA00023136"/>
    </source>
</evidence>
<sequence>MPDLDHKMDIKSEEVEEAVGVGTVTHAPSEAMSNRIKRTFDRRLLPIVCCLYVLSYLDRGNIGNAKIAGLNVDLYLSDSQWAWVLNAFYICYVCFEWTTVLWKIFPAHIYIACLCVLWGTAAACSGAVTNLAELIVCRSLLGIFEAAFGAGAPYFLSLFYKRKELGFRVSILLGMSPLANCFASALAYGLTQIRGSLRPWQYLFIIGRIPLCSHRAASSPIANETFLEGVPTVAFSLVVYFFLADSPGSAKYLTEEEQRYAIERLQVVDRTKKSGMKWSQVFAGITDYQNYMHTLMHFCCNYSFAGLSNFLPTIVKDMGYSSIHAQGLTAPVYFAAFLLCVVVAIASDRYGKRGYIVSGFACIGVVGYALLIVGRETPIRYAGVWLAACGVYPALCINITWLLNNQGGDSKRGAGLAILATFGQCSSFMSSVGVSIGCALTALIVILSLTLHFLLERENGRRDREYGPVGSDTTVDVTEEGDKNRDFRYLT</sequence>
<comment type="subcellular location">
    <subcellularLocation>
        <location evidence="1">Membrane</location>
        <topology evidence="1">Multi-pass membrane protein</topology>
    </subcellularLocation>
</comment>
<feature type="transmembrane region" description="Helical" evidence="6">
    <location>
        <begin position="140"/>
        <end position="159"/>
    </location>
</feature>
<dbReference type="SUPFAM" id="SSF103473">
    <property type="entry name" value="MFS general substrate transporter"/>
    <property type="match status" value="1"/>
</dbReference>